<dbReference type="GeneID" id="65548667"/>
<dbReference type="OrthoDB" id="5682378at2"/>
<evidence type="ECO:0000313" key="2">
    <source>
        <dbReference type="EMBL" id="MBV6530751.1"/>
    </source>
</evidence>
<evidence type="ECO:0000313" key="3">
    <source>
        <dbReference type="EMBL" id="MBV6545827.1"/>
    </source>
</evidence>
<organism evidence="3 4">
    <name type="scientific">Ursidibacter maritimus</name>
    <dbReference type="NCBI Taxonomy" id="1331689"/>
    <lineage>
        <taxon>Bacteria</taxon>
        <taxon>Pseudomonadati</taxon>
        <taxon>Pseudomonadota</taxon>
        <taxon>Gammaproteobacteria</taxon>
        <taxon>Pasteurellales</taxon>
        <taxon>Pasteurellaceae</taxon>
        <taxon>Ursidibacter</taxon>
    </lineage>
</organism>
<evidence type="ECO:0000256" key="1">
    <source>
        <dbReference type="SAM" id="Phobius"/>
    </source>
</evidence>
<keyword evidence="1" id="KW-1133">Transmembrane helix</keyword>
<dbReference type="RefSeq" id="WP_157402831.1">
    <property type="nucleotide sequence ID" value="NZ_JABULY010000001.1"/>
</dbReference>
<proteinExistence type="predicted"/>
<dbReference type="Proteomes" id="UP000732858">
    <property type="component" value="Unassembled WGS sequence"/>
</dbReference>
<dbReference type="Proteomes" id="UP001196379">
    <property type="component" value="Unassembled WGS sequence"/>
</dbReference>
<comment type="caution">
    <text evidence="3">The sequence shown here is derived from an EMBL/GenBank/DDBJ whole genome shotgun (WGS) entry which is preliminary data.</text>
</comment>
<name>A0A949T398_9PAST</name>
<dbReference type="EMBL" id="JABULY010000001">
    <property type="protein sequence ID" value="MBV6530751.1"/>
    <property type="molecule type" value="Genomic_DNA"/>
</dbReference>
<keyword evidence="1" id="KW-0472">Membrane</keyword>
<keyword evidence="5" id="KW-1185">Reference proteome</keyword>
<reference evidence="3 5" key="1">
    <citation type="journal article" date="2021" name="Mol. Ecol.">
        <title>Polar bear-adapted Ursidibacter maritimus are remarkably conserved after generations in captivity.</title>
        <authorList>
            <person name="Espinosa-Gongora C."/>
            <person name="Hansen M.J."/>
            <person name="Bertelsen M.F."/>
            <person name="Bojesen A.M."/>
        </authorList>
    </citation>
    <scope>NUCLEOTIDE SEQUENCE</scope>
    <source>
        <strain evidence="3">Pb43105x</strain>
        <strain evidence="2 5">Pb43106</strain>
    </source>
</reference>
<dbReference type="AlphaFoldDB" id="A0A949T398"/>
<sequence>MKNWLIKTYTEPQTNTHYIFYIINQKMIYFLVAIIITFTLLPALLYFNTYSDKLAHKIYQESLTQEIEQQTKLLDTLIQKSNQHKITDKISQVNQAIKQIFNTYNIQIEQLEWHIEERQIVINAKNESKNLITIIPKLQEIPNITYQEISLSKLYHQNLVLLNATLQINN</sequence>
<dbReference type="EMBL" id="JABUMC010000001">
    <property type="protein sequence ID" value="MBV6545827.1"/>
    <property type="molecule type" value="Genomic_DNA"/>
</dbReference>
<feature type="transmembrane region" description="Helical" evidence="1">
    <location>
        <begin position="27"/>
        <end position="47"/>
    </location>
</feature>
<gene>
    <name evidence="2" type="ORF">HT657_01100</name>
    <name evidence="3" type="ORF">HT672_00700</name>
</gene>
<keyword evidence="1" id="KW-0812">Transmembrane</keyword>
<accession>A0A949T398</accession>
<evidence type="ECO:0000313" key="5">
    <source>
        <dbReference type="Proteomes" id="UP001196379"/>
    </source>
</evidence>
<evidence type="ECO:0000313" key="4">
    <source>
        <dbReference type="Proteomes" id="UP000732858"/>
    </source>
</evidence>
<protein>
    <submittedName>
        <fullName evidence="3">Uncharacterized protein</fullName>
    </submittedName>
</protein>